<name>A0A0C7MZJ1_9SACH</name>
<dbReference type="Gene3D" id="3.30.230.130">
    <property type="entry name" value="Cullin, Chain C, Domain 2"/>
    <property type="match status" value="1"/>
</dbReference>
<dbReference type="InterPro" id="IPR036390">
    <property type="entry name" value="WH_DNA-bd_sf"/>
</dbReference>
<dbReference type="InterPro" id="IPR016158">
    <property type="entry name" value="Cullin_homology"/>
</dbReference>
<keyword evidence="5" id="KW-0131">Cell cycle</keyword>
<dbReference type="SUPFAM" id="SSF75632">
    <property type="entry name" value="Cullin homology domain"/>
    <property type="match status" value="1"/>
</dbReference>
<dbReference type="SUPFAM" id="SSF46785">
    <property type="entry name" value="Winged helix' DNA-binding domain"/>
    <property type="match status" value="1"/>
</dbReference>
<dbReference type="GO" id="GO:1903473">
    <property type="term" value="P:positive regulation of mitotic actomyosin contractile ring contraction"/>
    <property type="evidence" value="ECO:0007669"/>
    <property type="project" value="EnsemblFungi"/>
</dbReference>
<dbReference type="Pfam" id="PF26557">
    <property type="entry name" value="Cullin_AB"/>
    <property type="match status" value="1"/>
</dbReference>
<evidence type="ECO:0000256" key="3">
    <source>
        <dbReference type="ARBA" id="ARBA00022776"/>
    </source>
</evidence>
<dbReference type="InterPro" id="IPR044554">
    <property type="entry name" value="ANAPC2"/>
</dbReference>
<evidence type="ECO:0000256" key="2">
    <source>
        <dbReference type="ARBA" id="ARBA00022618"/>
    </source>
</evidence>
<dbReference type="InterPro" id="IPR057975">
    <property type="entry name" value="TPR_ANAPC2"/>
</dbReference>
<dbReference type="GO" id="GO:0061630">
    <property type="term" value="F:ubiquitin protein ligase activity"/>
    <property type="evidence" value="ECO:0007669"/>
    <property type="project" value="EnsemblFungi"/>
</dbReference>
<evidence type="ECO:0000256" key="6">
    <source>
        <dbReference type="PROSITE-ProRule" id="PRU00330"/>
    </source>
</evidence>
<sequence>MDESEEGNRLIASIHNALGDHDVNFGDDLDGVLTWINPNDPDSNHQLRPPILRIKKAVKTLFNFKDVDDTFFELLRQFLIYQTRRHFFANFEALLNFKDVQKLEKYYEFPLNFVVVFSASEWLDEINGLRGYLVFSHPIFKQNVMLRLKQLLIEDDFEMARKVYEWLCQAEGRPLTTLLIDIILVKVQMYAAAQMGAVWTKRFVIVETFNSFISSYWGPLSEMLQCAEDDHAVTQEIYQCFEHEFIRIRTQQVFEVFVTEYPVSKPTLLELRSVLKTPSRYTKLITELLYHFEAKMLKPSVTTAEIVLSYVKAIKSILTVDVSFRYFRLLTEFVRPFLSERRDTVVTFLYALLGLGSSESKGTSQNSEHTRIAAQLAEELMDSHKPIMNSTLEGGIQMLPERSPVLNAYEPICQQVFNYYLHWTPEPMDSIQASSDDALMSKSLFDIVVDLFESKDVIITAFITLYTKKLLDLKGYKLEQNWAKSLKLLKQKFNLKKLPGSQEISNVSNIDVMLRDIKHSEMLCSDLHSWASLNPTIFPKIISYLFWGTSQEFCMPSKNLRLPLALEQDLERYREAYSDIKKGRKLKVHQEQSIVEVNLTFEDKRTVKFEVPLKRAVVLSCFSEHEESKGLTQTQIIERTGASEDEVVQALQFWRNASVLYHDEQLGVYKPVEHLESEKTKALTDTEDSESIATGKNSEFHLSVDSQQREITDAMEKVWPFIKGMLTNLGTMKVDKIHSFLKIAVPKEIGFVATVSQLEVYLNILVDEGKLVSNANGTFKLVK</sequence>
<dbReference type="InterPro" id="IPR036317">
    <property type="entry name" value="Cullin_homology_sf"/>
</dbReference>
<comment type="similarity">
    <text evidence="6">Belongs to the cullin family.</text>
</comment>
<dbReference type="GO" id="GO:0031625">
    <property type="term" value="F:ubiquitin protein ligase binding"/>
    <property type="evidence" value="ECO:0007669"/>
    <property type="project" value="InterPro"/>
</dbReference>
<keyword evidence="3" id="KW-0498">Mitosis</keyword>
<organism evidence="8 9">
    <name type="scientific">Lachancea lanzarotensis</name>
    <dbReference type="NCBI Taxonomy" id="1245769"/>
    <lineage>
        <taxon>Eukaryota</taxon>
        <taxon>Fungi</taxon>
        <taxon>Dikarya</taxon>
        <taxon>Ascomycota</taxon>
        <taxon>Saccharomycotina</taxon>
        <taxon>Saccharomycetes</taxon>
        <taxon>Saccharomycetales</taxon>
        <taxon>Saccharomycetaceae</taxon>
        <taxon>Lachancea</taxon>
    </lineage>
</organism>
<evidence type="ECO:0000256" key="1">
    <source>
        <dbReference type="ARBA" id="ARBA00016068"/>
    </source>
</evidence>
<evidence type="ECO:0000256" key="4">
    <source>
        <dbReference type="ARBA" id="ARBA00022786"/>
    </source>
</evidence>
<dbReference type="InterPro" id="IPR014786">
    <property type="entry name" value="ANAPC2_C"/>
</dbReference>
<dbReference type="EMBL" id="LN736366">
    <property type="protein sequence ID" value="CEP63212.1"/>
    <property type="molecule type" value="Genomic_DNA"/>
</dbReference>
<dbReference type="SMART" id="SM00182">
    <property type="entry name" value="CULLIN"/>
    <property type="match status" value="1"/>
</dbReference>
<dbReference type="AlphaFoldDB" id="A0A0C7MZJ1"/>
<keyword evidence="4" id="KW-0833">Ubl conjugation pathway</keyword>
<dbReference type="HOGENOM" id="CLU_357897_0_0_1"/>
<dbReference type="Pfam" id="PF25773">
    <property type="entry name" value="TPR_ANAPC2"/>
    <property type="match status" value="1"/>
</dbReference>
<evidence type="ECO:0000313" key="9">
    <source>
        <dbReference type="Proteomes" id="UP000054304"/>
    </source>
</evidence>
<dbReference type="STRING" id="1245769.A0A0C7MZJ1"/>
<dbReference type="OrthoDB" id="5581181at2759"/>
<dbReference type="GO" id="GO:0031145">
    <property type="term" value="P:anaphase-promoting complex-dependent catabolic process"/>
    <property type="evidence" value="ECO:0007669"/>
    <property type="project" value="EnsemblFungi"/>
</dbReference>
<dbReference type="Pfam" id="PF08672">
    <property type="entry name" value="ANAPC2"/>
    <property type="match status" value="1"/>
</dbReference>
<dbReference type="GO" id="GO:0070979">
    <property type="term" value="P:protein K11-linked ubiquitination"/>
    <property type="evidence" value="ECO:0007669"/>
    <property type="project" value="TreeGrafter"/>
</dbReference>
<protein>
    <recommendedName>
        <fullName evidence="1">Anaphase-promoting complex subunit 2</fullName>
    </recommendedName>
</protein>
<evidence type="ECO:0000256" key="5">
    <source>
        <dbReference type="ARBA" id="ARBA00023306"/>
    </source>
</evidence>
<dbReference type="PANTHER" id="PTHR45957">
    <property type="entry name" value="ANAPHASE-PROMOTING COMPLEX SUBUNIT 2"/>
    <property type="match status" value="1"/>
</dbReference>
<dbReference type="GO" id="GO:0007091">
    <property type="term" value="P:metaphase/anaphase transition of mitotic cell cycle"/>
    <property type="evidence" value="ECO:0007669"/>
    <property type="project" value="EnsemblFungi"/>
</dbReference>
<keyword evidence="2" id="KW-0132">Cell division</keyword>
<dbReference type="GO" id="GO:0010458">
    <property type="term" value="P:exit from mitosis"/>
    <property type="evidence" value="ECO:0007669"/>
    <property type="project" value="EnsemblFungi"/>
</dbReference>
<proteinExistence type="inferred from homology"/>
<dbReference type="RefSeq" id="XP_022629433.1">
    <property type="nucleotide sequence ID" value="XM_022771536.1"/>
</dbReference>
<evidence type="ECO:0000313" key="8">
    <source>
        <dbReference type="EMBL" id="CEP63212.1"/>
    </source>
</evidence>
<accession>A0A0C7MZJ1</accession>
<gene>
    <name evidence="8" type="ORF">LALA0_S07e04984g</name>
</gene>
<keyword evidence="9" id="KW-1185">Reference proteome</keyword>
<dbReference type="GO" id="GO:0005680">
    <property type="term" value="C:anaphase-promoting complex"/>
    <property type="evidence" value="ECO:0007669"/>
    <property type="project" value="EnsemblFungi"/>
</dbReference>
<feature type="domain" description="Cullin family profile" evidence="7">
    <location>
        <begin position="447"/>
        <end position="655"/>
    </location>
</feature>
<reference evidence="8 9" key="1">
    <citation type="submission" date="2014-12" db="EMBL/GenBank/DDBJ databases">
        <authorList>
            <person name="Neuveglise Cecile"/>
        </authorList>
    </citation>
    <scope>NUCLEOTIDE SEQUENCE [LARGE SCALE GENOMIC DNA]</scope>
    <source>
        <strain evidence="8 9">CBS 12615</strain>
    </source>
</reference>
<dbReference type="GeneID" id="34686708"/>
<dbReference type="SMART" id="SM01013">
    <property type="entry name" value="APC2"/>
    <property type="match status" value="1"/>
</dbReference>
<evidence type="ECO:0000259" key="7">
    <source>
        <dbReference type="PROSITE" id="PS50069"/>
    </source>
</evidence>
<dbReference type="PROSITE" id="PS50069">
    <property type="entry name" value="CULLIN_2"/>
    <property type="match status" value="1"/>
</dbReference>
<dbReference type="Proteomes" id="UP000054304">
    <property type="component" value="Unassembled WGS sequence"/>
</dbReference>
<dbReference type="Gene3D" id="1.10.10.10">
    <property type="entry name" value="Winged helix-like DNA-binding domain superfamily/Winged helix DNA-binding domain"/>
    <property type="match status" value="1"/>
</dbReference>
<dbReference type="InterPro" id="IPR036388">
    <property type="entry name" value="WH-like_DNA-bd_sf"/>
</dbReference>
<dbReference type="InterPro" id="IPR059120">
    <property type="entry name" value="Cullin-like_AB"/>
</dbReference>
<dbReference type="PANTHER" id="PTHR45957:SF1">
    <property type="entry name" value="ANAPHASE-PROMOTING COMPLEX SUBUNIT 2"/>
    <property type="match status" value="1"/>
</dbReference>